<dbReference type="EMBL" id="QXFX01002847">
    <property type="protein sequence ID" value="KAE9073159.1"/>
    <property type="molecule type" value="Genomic_DNA"/>
</dbReference>
<evidence type="ECO:0008006" key="20">
    <source>
        <dbReference type="Google" id="ProtNLM"/>
    </source>
</evidence>
<dbReference type="EMBL" id="QXFW01002739">
    <property type="protein sequence ID" value="KAE8975822.1"/>
    <property type="molecule type" value="Genomic_DNA"/>
</dbReference>
<evidence type="ECO:0000313" key="2">
    <source>
        <dbReference type="EMBL" id="KAE8922409.1"/>
    </source>
</evidence>
<dbReference type="Proteomes" id="UP000429523">
    <property type="component" value="Unassembled WGS sequence"/>
</dbReference>
<evidence type="ECO:0000313" key="14">
    <source>
        <dbReference type="Proteomes" id="UP000440367"/>
    </source>
</evidence>
<dbReference type="Proteomes" id="UP000440732">
    <property type="component" value="Unassembled WGS sequence"/>
</dbReference>
<evidence type="ECO:0000313" key="9">
    <source>
        <dbReference type="EMBL" id="KAE9187521.1"/>
    </source>
</evidence>
<evidence type="ECO:0000313" key="10">
    <source>
        <dbReference type="EMBL" id="KAE9277284.1"/>
    </source>
</evidence>
<evidence type="ECO:0000313" key="12">
    <source>
        <dbReference type="Proteomes" id="UP000433483"/>
    </source>
</evidence>
<reference evidence="11 12" key="1">
    <citation type="submission" date="2018-08" db="EMBL/GenBank/DDBJ databases">
        <title>Genomic investigation of the strawberry pathogen Phytophthora fragariae indicates pathogenicity is determined by transcriptional variation in three key races.</title>
        <authorList>
            <person name="Adams T.M."/>
            <person name="Armitage A.D."/>
            <person name="Sobczyk M.K."/>
            <person name="Bates H.J."/>
            <person name="Dunwell J.M."/>
            <person name="Nellist C.F."/>
            <person name="Harrison R.J."/>
        </authorList>
    </citation>
    <scope>NUCLEOTIDE SEQUENCE [LARGE SCALE GENOMIC DNA]</scope>
    <source>
        <strain evidence="10 13">A4</strain>
        <strain evidence="8 14">BC-1</strain>
        <strain evidence="7 18">BC-23</strain>
        <strain evidence="9 12">NOV-27</strain>
        <strain evidence="6 15">NOV-5</strain>
        <strain evidence="5 16">NOV-71</strain>
        <strain evidence="2 11">NOV-9</strain>
        <strain evidence="4 19">ONT-3</strain>
        <strain evidence="3 17">SCRP245</strain>
    </source>
</reference>
<feature type="chain" id="PRO_5036163508" description="Kazal-like domain-containing protein" evidence="1">
    <location>
        <begin position="23"/>
        <end position="128"/>
    </location>
</feature>
<evidence type="ECO:0000313" key="3">
    <source>
        <dbReference type="EMBL" id="KAE8975822.1"/>
    </source>
</evidence>
<name>A0A6A3DM05_9STRA</name>
<comment type="caution">
    <text evidence="2">The sequence shown here is derived from an EMBL/GenBank/DDBJ whole genome shotgun (WGS) entry which is preliminary data.</text>
</comment>
<dbReference type="Proteomes" id="UP000441208">
    <property type="component" value="Unassembled WGS sequence"/>
</dbReference>
<dbReference type="Proteomes" id="UP000460718">
    <property type="component" value="Unassembled WGS sequence"/>
</dbReference>
<dbReference type="EMBL" id="QXGB01001649">
    <property type="protein sequence ID" value="KAE9187521.1"/>
    <property type="molecule type" value="Genomic_DNA"/>
</dbReference>
<evidence type="ECO:0000313" key="7">
    <source>
        <dbReference type="EMBL" id="KAE9181357.1"/>
    </source>
</evidence>
<evidence type="ECO:0000313" key="5">
    <source>
        <dbReference type="EMBL" id="KAE9087165.1"/>
    </source>
</evidence>
<dbReference type="EMBL" id="QXGD01003013">
    <property type="protein sequence ID" value="KAE9181638.1"/>
    <property type="molecule type" value="Genomic_DNA"/>
</dbReference>
<keyword evidence="12" id="KW-1185">Reference proteome</keyword>
<evidence type="ECO:0000313" key="8">
    <source>
        <dbReference type="EMBL" id="KAE9181638.1"/>
    </source>
</evidence>
<protein>
    <recommendedName>
        <fullName evidence="20">Kazal-like domain-containing protein</fullName>
    </recommendedName>
</protein>
<proteinExistence type="predicted"/>
<evidence type="ECO:0000313" key="17">
    <source>
        <dbReference type="Proteomes" id="UP000460718"/>
    </source>
</evidence>
<feature type="signal peptide" evidence="1">
    <location>
        <begin position="1"/>
        <end position="22"/>
    </location>
</feature>
<dbReference type="AlphaFoldDB" id="A0A6A3DM05"/>
<dbReference type="Proteomes" id="UP000476176">
    <property type="component" value="Unassembled WGS sequence"/>
</dbReference>
<dbReference type="Proteomes" id="UP000433483">
    <property type="component" value="Unassembled WGS sequence"/>
</dbReference>
<evidence type="ECO:0000313" key="15">
    <source>
        <dbReference type="Proteomes" id="UP000440732"/>
    </source>
</evidence>
<dbReference type="EMBL" id="QXGA01002851">
    <property type="protein sequence ID" value="KAE9091089.1"/>
    <property type="molecule type" value="Genomic_DNA"/>
</dbReference>
<evidence type="ECO:0000313" key="6">
    <source>
        <dbReference type="EMBL" id="KAE9091089.1"/>
    </source>
</evidence>
<dbReference type="Proteomes" id="UP000437068">
    <property type="component" value="Unassembled WGS sequence"/>
</dbReference>
<dbReference type="EMBL" id="QXGF01003104">
    <property type="protein sequence ID" value="KAE8922409.1"/>
    <property type="molecule type" value="Genomic_DNA"/>
</dbReference>
<evidence type="ECO:0000313" key="11">
    <source>
        <dbReference type="Proteomes" id="UP000429523"/>
    </source>
</evidence>
<dbReference type="EMBL" id="QXFZ01001643">
    <property type="protein sequence ID" value="KAE9087165.1"/>
    <property type="molecule type" value="Genomic_DNA"/>
</dbReference>
<evidence type="ECO:0000313" key="18">
    <source>
        <dbReference type="Proteomes" id="UP000476176"/>
    </source>
</evidence>
<dbReference type="OrthoDB" id="71223at2759"/>
<dbReference type="EMBL" id="QXGC01002829">
    <property type="protein sequence ID" value="KAE9181357.1"/>
    <property type="molecule type" value="Genomic_DNA"/>
</dbReference>
<dbReference type="EMBL" id="QXGE01003069">
    <property type="protein sequence ID" value="KAE9277284.1"/>
    <property type="molecule type" value="Genomic_DNA"/>
</dbReference>
<dbReference type="Proteomes" id="UP000440367">
    <property type="component" value="Unassembled WGS sequence"/>
</dbReference>
<keyword evidence="1" id="KW-0732">Signal</keyword>
<evidence type="ECO:0000313" key="4">
    <source>
        <dbReference type="EMBL" id="KAE9073159.1"/>
    </source>
</evidence>
<sequence>MTWSLLSVVMLVLLHSADVAAGAYPPGPNRFLGSCLDSTSGSRILDTKCGPKRVSAGTAYTDECMINEQLFHGANQPSDGSSRGEVNGTLILDMGDWDTSVLASMVAAIIAEEAVSCVLVKRVELSGS</sequence>
<accession>A0A6A3DM05</accession>
<evidence type="ECO:0000313" key="13">
    <source>
        <dbReference type="Proteomes" id="UP000437068"/>
    </source>
</evidence>
<organism evidence="2 11">
    <name type="scientific">Phytophthora fragariae</name>
    <dbReference type="NCBI Taxonomy" id="53985"/>
    <lineage>
        <taxon>Eukaryota</taxon>
        <taxon>Sar</taxon>
        <taxon>Stramenopiles</taxon>
        <taxon>Oomycota</taxon>
        <taxon>Peronosporomycetes</taxon>
        <taxon>Peronosporales</taxon>
        <taxon>Peronosporaceae</taxon>
        <taxon>Phytophthora</taxon>
    </lineage>
</organism>
<dbReference type="Proteomes" id="UP000488956">
    <property type="component" value="Unassembled WGS sequence"/>
</dbReference>
<gene>
    <name evidence="10" type="ORF">PF001_g25725</name>
    <name evidence="8" type="ORF">PF002_g27211</name>
    <name evidence="7" type="ORF">PF004_g24565</name>
    <name evidence="9" type="ORF">PF005_g20418</name>
    <name evidence="6" type="ORF">PF006_g25007</name>
    <name evidence="5" type="ORF">PF007_g20479</name>
    <name evidence="2" type="ORF">PF009_g27328</name>
    <name evidence="4" type="ORF">PF010_g25189</name>
    <name evidence="3" type="ORF">PF011_g24311</name>
</gene>
<evidence type="ECO:0000313" key="19">
    <source>
        <dbReference type="Proteomes" id="UP000488956"/>
    </source>
</evidence>
<evidence type="ECO:0000313" key="16">
    <source>
        <dbReference type="Proteomes" id="UP000441208"/>
    </source>
</evidence>
<evidence type="ECO:0000256" key="1">
    <source>
        <dbReference type="SAM" id="SignalP"/>
    </source>
</evidence>